<protein>
    <recommendedName>
        <fullName evidence="4">IRS-type PTB domain-containing protein</fullName>
    </recommendedName>
</protein>
<proteinExistence type="predicted"/>
<dbReference type="Gene3D" id="2.30.29.30">
    <property type="entry name" value="Pleckstrin-homology domain (PH domain)/Phosphotyrosine-binding domain (PTB)"/>
    <property type="match status" value="1"/>
</dbReference>
<dbReference type="GO" id="GO:0007265">
    <property type="term" value="P:Ras protein signal transduction"/>
    <property type="evidence" value="ECO:0007669"/>
    <property type="project" value="TreeGrafter"/>
</dbReference>
<dbReference type="InterPro" id="IPR050996">
    <property type="entry name" value="Docking_Protein_DOK"/>
</dbReference>
<comment type="caution">
    <text evidence="2">The sequence shown here is derived from an EMBL/GenBank/DDBJ whole genome shotgun (WGS) entry which is preliminary data.</text>
</comment>
<dbReference type="GO" id="GO:0043410">
    <property type="term" value="P:positive regulation of MAPK cascade"/>
    <property type="evidence" value="ECO:0007669"/>
    <property type="project" value="TreeGrafter"/>
</dbReference>
<dbReference type="GO" id="GO:0005737">
    <property type="term" value="C:cytoplasm"/>
    <property type="evidence" value="ECO:0007669"/>
    <property type="project" value="TreeGrafter"/>
</dbReference>
<accession>A0A9N7YN77</accession>
<dbReference type="SUPFAM" id="SSF50729">
    <property type="entry name" value="PH domain-like"/>
    <property type="match status" value="1"/>
</dbReference>
<feature type="region of interest" description="Disordered" evidence="1">
    <location>
        <begin position="132"/>
        <end position="184"/>
    </location>
</feature>
<evidence type="ECO:0000313" key="2">
    <source>
        <dbReference type="EMBL" id="CAB1431748.1"/>
    </source>
</evidence>
<evidence type="ECO:0000313" key="3">
    <source>
        <dbReference type="Proteomes" id="UP001153269"/>
    </source>
</evidence>
<name>A0A9N7YN77_PLEPL</name>
<dbReference type="PANTHER" id="PTHR21258">
    <property type="entry name" value="DOCKING PROTEIN RELATED"/>
    <property type="match status" value="1"/>
</dbReference>
<organism evidence="2 3">
    <name type="scientific">Pleuronectes platessa</name>
    <name type="common">European plaice</name>
    <dbReference type="NCBI Taxonomy" id="8262"/>
    <lineage>
        <taxon>Eukaryota</taxon>
        <taxon>Metazoa</taxon>
        <taxon>Chordata</taxon>
        <taxon>Craniata</taxon>
        <taxon>Vertebrata</taxon>
        <taxon>Euteleostomi</taxon>
        <taxon>Actinopterygii</taxon>
        <taxon>Neopterygii</taxon>
        <taxon>Teleostei</taxon>
        <taxon>Neoteleostei</taxon>
        <taxon>Acanthomorphata</taxon>
        <taxon>Carangaria</taxon>
        <taxon>Pleuronectiformes</taxon>
        <taxon>Pleuronectoidei</taxon>
        <taxon>Pleuronectidae</taxon>
        <taxon>Pleuronectes</taxon>
    </lineage>
</organism>
<keyword evidence="3" id="KW-1185">Reference proteome</keyword>
<feature type="compositionally biased region" description="Basic residues" evidence="1">
    <location>
        <begin position="279"/>
        <end position="288"/>
    </location>
</feature>
<evidence type="ECO:0008006" key="4">
    <source>
        <dbReference type="Google" id="ProtNLM"/>
    </source>
</evidence>
<gene>
    <name evidence="2" type="ORF">PLEPLA_LOCUS19805</name>
</gene>
<dbReference type="InterPro" id="IPR011993">
    <property type="entry name" value="PH-like_dom_sf"/>
</dbReference>
<sequence>MVHWAAPAYELVRASVKRGSMQRGSRVEEDEGMEDNSLYSGRQQCVLQSVCAEDRGSDHCRLRGTSSCEWTWTRSPAQQDRRRYVYMAVQIPETLWTGQVDLLFEAGRRCASGEGSFEFDTKQGNVLFSGRIGHPLRRTAPPTDRPLGGAAESETPQLNLPPTQSRTLLLPPQPAVTSTTHAAQAEDAVYSTVTEHHLMSHHKESSTTHWHSSAPCVVWSPSVDKVLTAELAGFPVPERPSEDDLHAASLPHASRATTVRSSCHLPRRQSDLTELSIHNRNRLSRTSHSRPESEAQEGQREGGVRWLAVTLNSP</sequence>
<feature type="compositionally biased region" description="Basic and acidic residues" evidence="1">
    <location>
        <begin position="289"/>
        <end position="303"/>
    </location>
</feature>
<evidence type="ECO:0000256" key="1">
    <source>
        <dbReference type="SAM" id="MobiDB-lite"/>
    </source>
</evidence>
<feature type="region of interest" description="Disordered" evidence="1">
    <location>
        <begin position="257"/>
        <end position="314"/>
    </location>
</feature>
<dbReference type="EMBL" id="CADEAL010001368">
    <property type="protein sequence ID" value="CAB1431748.1"/>
    <property type="molecule type" value="Genomic_DNA"/>
</dbReference>
<dbReference type="AlphaFoldDB" id="A0A9N7YN77"/>
<feature type="compositionally biased region" description="Polar residues" evidence="1">
    <location>
        <begin position="154"/>
        <end position="167"/>
    </location>
</feature>
<dbReference type="PANTHER" id="PTHR21258:SF14">
    <property type="entry name" value="DOCKING PROTEIN 2"/>
    <property type="match status" value="1"/>
</dbReference>
<dbReference type="Proteomes" id="UP001153269">
    <property type="component" value="Unassembled WGS sequence"/>
</dbReference>
<dbReference type="GO" id="GO:0007169">
    <property type="term" value="P:cell surface receptor protein tyrosine kinase signaling pathway"/>
    <property type="evidence" value="ECO:0007669"/>
    <property type="project" value="TreeGrafter"/>
</dbReference>
<reference evidence="2" key="1">
    <citation type="submission" date="2020-03" db="EMBL/GenBank/DDBJ databases">
        <authorList>
            <person name="Weist P."/>
        </authorList>
    </citation>
    <scope>NUCLEOTIDE SEQUENCE</scope>
</reference>